<evidence type="ECO:0000313" key="3">
    <source>
        <dbReference type="EMBL" id="SDK64361.1"/>
    </source>
</evidence>
<organism evidence="3 4">
    <name type="scientific">Glycomyces sambucus</name>
    <dbReference type="NCBI Taxonomy" id="380244"/>
    <lineage>
        <taxon>Bacteria</taxon>
        <taxon>Bacillati</taxon>
        <taxon>Actinomycetota</taxon>
        <taxon>Actinomycetes</taxon>
        <taxon>Glycomycetales</taxon>
        <taxon>Glycomycetaceae</taxon>
        <taxon>Glycomyces</taxon>
    </lineage>
</organism>
<protein>
    <submittedName>
        <fullName evidence="3">CAAX protease self-immunity</fullName>
    </submittedName>
</protein>
<dbReference type="STRING" id="380244.SAMN05216298_0951"/>
<dbReference type="InterPro" id="IPR003675">
    <property type="entry name" value="Rce1/LyrA-like_dom"/>
</dbReference>
<dbReference type="PANTHER" id="PTHR35797:SF1">
    <property type="entry name" value="PROTEASE"/>
    <property type="match status" value="1"/>
</dbReference>
<dbReference type="EMBL" id="FNGF01000001">
    <property type="protein sequence ID" value="SDK64361.1"/>
    <property type="molecule type" value="Genomic_DNA"/>
</dbReference>
<feature type="transmembrane region" description="Helical" evidence="1">
    <location>
        <begin position="36"/>
        <end position="55"/>
    </location>
</feature>
<dbReference type="GO" id="GO:0006508">
    <property type="term" value="P:proteolysis"/>
    <property type="evidence" value="ECO:0007669"/>
    <property type="project" value="UniProtKB-KW"/>
</dbReference>
<feature type="transmembrane region" description="Helical" evidence="1">
    <location>
        <begin position="211"/>
        <end position="229"/>
    </location>
</feature>
<dbReference type="RefSeq" id="WP_176953188.1">
    <property type="nucleotide sequence ID" value="NZ_FNGF01000001.1"/>
</dbReference>
<feature type="transmembrane region" description="Helical" evidence="1">
    <location>
        <begin position="174"/>
        <end position="191"/>
    </location>
</feature>
<keyword evidence="1" id="KW-0472">Membrane</keyword>
<proteinExistence type="predicted"/>
<accession>A0A1G9DKD8</accession>
<feature type="transmembrane region" description="Helical" evidence="1">
    <location>
        <begin position="236"/>
        <end position="255"/>
    </location>
</feature>
<dbReference type="AlphaFoldDB" id="A0A1G9DKD8"/>
<keyword evidence="1" id="KW-0812">Transmembrane</keyword>
<dbReference type="PANTHER" id="PTHR35797">
    <property type="entry name" value="PROTEASE-RELATED"/>
    <property type="match status" value="1"/>
</dbReference>
<evidence type="ECO:0000313" key="4">
    <source>
        <dbReference type="Proteomes" id="UP000198662"/>
    </source>
</evidence>
<name>A0A1G9DKD8_9ACTN</name>
<reference evidence="4" key="1">
    <citation type="submission" date="2016-10" db="EMBL/GenBank/DDBJ databases">
        <authorList>
            <person name="Varghese N."/>
            <person name="Submissions S."/>
        </authorList>
    </citation>
    <scope>NUCLEOTIDE SEQUENCE [LARGE SCALE GENOMIC DNA]</scope>
    <source>
        <strain evidence="4">CGMCC 4.3147</strain>
    </source>
</reference>
<feature type="transmembrane region" description="Helical" evidence="1">
    <location>
        <begin position="267"/>
        <end position="287"/>
    </location>
</feature>
<gene>
    <name evidence="3" type="ORF">SAMN05216298_0951</name>
</gene>
<feature type="transmembrane region" description="Helical" evidence="1">
    <location>
        <begin position="136"/>
        <end position="153"/>
    </location>
</feature>
<evidence type="ECO:0000259" key="2">
    <source>
        <dbReference type="Pfam" id="PF02517"/>
    </source>
</evidence>
<feature type="transmembrane region" description="Helical" evidence="1">
    <location>
        <begin position="103"/>
        <end position="130"/>
    </location>
</feature>
<keyword evidence="4" id="KW-1185">Reference proteome</keyword>
<evidence type="ECO:0000256" key="1">
    <source>
        <dbReference type="SAM" id="Phobius"/>
    </source>
</evidence>
<dbReference type="GO" id="GO:0080120">
    <property type="term" value="P:CAAX-box protein maturation"/>
    <property type="evidence" value="ECO:0007669"/>
    <property type="project" value="UniProtKB-ARBA"/>
</dbReference>
<keyword evidence="3" id="KW-0378">Hydrolase</keyword>
<dbReference type="Pfam" id="PF02517">
    <property type="entry name" value="Rce1-like"/>
    <property type="match status" value="1"/>
</dbReference>
<dbReference type="InterPro" id="IPR042150">
    <property type="entry name" value="MmRce1-like"/>
</dbReference>
<keyword evidence="1" id="KW-1133">Transmembrane helix</keyword>
<sequence>MVQTLSPHCSPHRSPRRSPHRSALVRFVGSRPLSSFVVLSFVPSFAYVLGCIALGLPLVPWMFAAPFVGPFLAAFLVTAATDGRPGVRALVADLVRWRVGARWYLLVVLGLPAVLMLCVLPLPGAAAAFAPDPGELGGWVLVFFLVLVVGGPLGEEPGWRNFATPRFQERFGPVRGTFALGLVWGLWHLPLFLIEGYNHAGGDPAATLRPYLVFLGFTVAIAYLFTWLYNRTGGSGPVAIVAHTFFNVTLLPVLFPGVDNSFRYEVVQLAVFALIAVVLVAATRGRLGWAGPTRRY</sequence>
<feature type="domain" description="CAAX prenyl protease 2/Lysostaphin resistance protein A-like" evidence="2">
    <location>
        <begin position="139"/>
        <end position="248"/>
    </location>
</feature>
<dbReference type="Proteomes" id="UP000198662">
    <property type="component" value="Unassembled WGS sequence"/>
</dbReference>
<keyword evidence="3" id="KW-0645">Protease</keyword>
<dbReference type="GO" id="GO:0004175">
    <property type="term" value="F:endopeptidase activity"/>
    <property type="evidence" value="ECO:0007669"/>
    <property type="project" value="UniProtKB-ARBA"/>
</dbReference>
<feature type="transmembrane region" description="Helical" evidence="1">
    <location>
        <begin position="61"/>
        <end position="82"/>
    </location>
</feature>